<organism evidence="1 2">
    <name type="scientific">Xylophilus rhododendri</name>
    <dbReference type="NCBI Taxonomy" id="2697032"/>
    <lineage>
        <taxon>Bacteria</taxon>
        <taxon>Pseudomonadati</taxon>
        <taxon>Pseudomonadota</taxon>
        <taxon>Betaproteobacteria</taxon>
        <taxon>Burkholderiales</taxon>
        <taxon>Xylophilus</taxon>
    </lineage>
</organism>
<dbReference type="RefSeq" id="WP_160553176.1">
    <property type="nucleotide sequence ID" value="NZ_CP047650.1"/>
</dbReference>
<proteinExistence type="predicted"/>
<dbReference type="EMBL" id="CP047650">
    <property type="protein sequence ID" value="QHI99363.1"/>
    <property type="molecule type" value="Genomic_DNA"/>
</dbReference>
<dbReference type="AlphaFoldDB" id="A0A857J824"/>
<reference evidence="1 2" key="1">
    <citation type="submission" date="2020-01" db="EMBL/GenBank/DDBJ databases">
        <title>Genome sequencing of strain KACC 21265.</title>
        <authorList>
            <person name="Heo J."/>
            <person name="Kim S.-J."/>
            <person name="Kim J.-S."/>
            <person name="Hong S.-B."/>
            <person name="Kwon S.-W."/>
        </authorList>
    </citation>
    <scope>NUCLEOTIDE SEQUENCE [LARGE SCALE GENOMIC DNA]</scope>
    <source>
        <strain evidence="1 2">KACC 21265</strain>
    </source>
</reference>
<name>A0A857J824_9BURK</name>
<evidence type="ECO:0000313" key="1">
    <source>
        <dbReference type="EMBL" id="QHI99363.1"/>
    </source>
</evidence>
<evidence type="ECO:0000313" key="2">
    <source>
        <dbReference type="Proteomes" id="UP000464787"/>
    </source>
</evidence>
<dbReference type="InterPro" id="IPR021508">
    <property type="entry name" value="Gp17-like"/>
</dbReference>
<dbReference type="KEGG" id="xyk:GT347_16080"/>
<gene>
    <name evidence="1" type="ORF">GT347_16080</name>
</gene>
<dbReference type="Proteomes" id="UP000464787">
    <property type="component" value="Chromosome"/>
</dbReference>
<protein>
    <submittedName>
        <fullName evidence="1">DUF3168 domain-containing protein</fullName>
    </submittedName>
</protein>
<keyword evidence="2" id="KW-1185">Reference proteome</keyword>
<sequence length="116" mass="12956">MSIETLLSQLLHDATEGRLYPDVADEGAMLPYATWQQAGGRTFQYLEGGQADLRESRIQFAVWDETRLGANARMRAIEAVLVAAPICAEALGALVADYDLTAELYGARQDFYIRWR</sequence>
<dbReference type="Pfam" id="PF11367">
    <property type="entry name" value="Tail_completion_gp17"/>
    <property type="match status" value="1"/>
</dbReference>
<accession>A0A857J824</accession>